<dbReference type="SUPFAM" id="SSF56112">
    <property type="entry name" value="Protein kinase-like (PK-like)"/>
    <property type="match status" value="1"/>
</dbReference>
<dbReference type="Proteomes" id="UP000824469">
    <property type="component" value="Unassembled WGS sequence"/>
</dbReference>
<keyword evidence="1" id="KW-0547">Nucleotide-binding</keyword>
<dbReference type="PROSITE" id="PS50011">
    <property type="entry name" value="PROTEIN_KINASE_DOM"/>
    <property type="match status" value="1"/>
</dbReference>
<dbReference type="InterPro" id="IPR050528">
    <property type="entry name" value="L-type_Lectin-RKs"/>
</dbReference>
<dbReference type="InterPro" id="IPR001245">
    <property type="entry name" value="Ser-Thr/Tyr_kinase_cat_dom"/>
</dbReference>
<reference evidence="4 5" key="1">
    <citation type="journal article" date="2021" name="Nat. Plants">
        <title>The Taxus genome provides insights into paclitaxel biosynthesis.</title>
        <authorList>
            <person name="Xiong X."/>
            <person name="Gou J."/>
            <person name="Liao Q."/>
            <person name="Li Y."/>
            <person name="Zhou Q."/>
            <person name="Bi G."/>
            <person name="Li C."/>
            <person name="Du R."/>
            <person name="Wang X."/>
            <person name="Sun T."/>
            <person name="Guo L."/>
            <person name="Liang H."/>
            <person name="Lu P."/>
            <person name="Wu Y."/>
            <person name="Zhang Z."/>
            <person name="Ro D.K."/>
            <person name="Shang Y."/>
            <person name="Huang S."/>
            <person name="Yan J."/>
        </authorList>
    </citation>
    <scope>NUCLEOTIDE SEQUENCE [LARGE SCALE GENOMIC DNA]</scope>
    <source>
        <strain evidence="4">Ta-2019</strain>
    </source>
</reference>
<dbReference type="GO" id="GO:0004672">
    <property type="term" value="F:protein kinase activity"/>
    <property type="evidence" value="ECO:0007669"/>
    <property type="project" value="InterPro"/>
</dbReference>
<dbReference type="InterPro" id="IPR000719">
    <property type="entry name" value="Prot_kinase_dom"/>
</dbReference>
<dbReference type="GO" id="GO:0051707">
    <property type="term" value="P:response to other organism"/>
    <property type="evidence" value="ECO:0007669"/>
    <property type="project" value="UniProtKB-ARBA"/>
</dbReference>
<dbReference type="AlphaFoldDB" id="A0AA38LLH5"/>
<dbReference type="GO" id="GO:0005524">
    <property type="term" value="F:ATP binding"/>
    <property type="evidence" value="ECO:0007669"/>
    <property type="project" value="UniProtKB-KW"/>
</dbReference>
<evidence type="ECO:0000259" key="3">
    <source>
        <dbReference type="PROSITE" id="PS50011"/>
    </source>
</evidence>
<comment type="caution">
    <text evidence="4">The sequence shown here is derived from an EMBL/GenBank/DDBJ whole genome shotgun (WGS) entry which is preliminary data.</text>
</comment>
<protein>
    <recommendedName>
        <fullName evidence="3">Protein kinase domain-containing protein</fullName>
    </recommendedName>
</protein>
<dbReference type="Pfam" id="PF07714">
    <property type="entry name" value="PK_Tyr_Ser-Thr"/>
    <property type="match status" value="1"/>
</dbReference>
<keyword evidence="5" id="KW-1185">Reference proteome</keyword>
<dbReference type="Gene3D" id="1.25.40.10">
    <property type="entry name" value="Tetratricopeptide repeat domain"/>
    <property type="match status" value="1"/>
</dbReference>
<gene>
    <name evidence="4" type="ORF">KI387_001391</name>
</gene>
<dbReference type="EMBL" id="JAHRHJ020000001">
    <property type="protein sequence ID" value="KAH9329283.1"/>
    <property type="molecule type" value="Genomic_DNA"/>
</dbReference>
<keyword evidence="2" id="KW-0067">ATP-binding</keyword>
<feature type="domain" description="Protein kinase" evidence="3">
    <location>
        <begin position="1"/>
        <end position="240"/>
    </location>
</feature>
<evidence type="ECO:0000313" key="4">
    <source>
        <dbReference type="EMBL" id="KAH9329283.1"/>
    </source>
</evidence>
<organism evidence="4 5">
    <name type="scientific">Taxus chinensis</name>
    <name type="common">Chinese yew</name>
    <name type="synonym">Taxus wallichiana var. chinensis</name>
    <dbReference type="NCBI Taxonomy" id="29808"/>
    <lineage>
        <taxon>Eukaryota</taxon>
        <taxon>Viridiplantae</taxon>
        <taxon>Streptophyta</taxon>
        <taxon>Embryophyta</taxon>
        <taxon>Tracheophyta</taxon>
        <taxon>Spermatophyta</taxon>
        <taxon>Pinopsida</taxon>
        <taxon>Pinidae</taxon>
        <taxon>Conifers II</taxon>
        <taxon>Cupressales</taxon>
        <taxon>Taxaceae</taxon>
        <taxon>Taxus</taxon>
    </lineage>
</organism>
<accession>A0AA38LLH5</accession>
<name>A0AA38LLH5_TAXCH</name>
<dbReference type="PANTHER" id="PTHR27007">
    <property type="match status" value="1"/>
</dbReference>
<evidence type="ECO:0000256" key="1">
    <source>
        <dbReference type="ARBA" id="ARBA00022741"/>
    </source>
</evidence>
<evidence type="ECO:0000313" key="5">
    <source>
        <dbReference type="Proteomes" id="UP000824469"/>
    </source>
</evidence>
<dbReference type="Gene3D" id="1.10.510.10">
    <property type="entry name" value="Transferase(Phosphotransferase) domain 1"/>
    <property type="match status" value="1"/>
</dbReference>
<sequence>MLDTNFNAKLGDFGLAQLVEHDIEASAHTTLVAGTLGYLAPECVMTGKTSLESDVFSFGVGKVLDAAAESLRGDFNADEMERLMILGLWCAHPDPNSKPSMREVIKVLKLEAPLPHIPLTMHIVVFLSTADPFQHIDVLNSMANLYGTSSASSSGMASFSPCQPLEVAAFSSGKTGYNYNTSVNNKLVNMYMKCGSVKNGHKMCDKMPQRALIACNSTIARCVHHGEADEALNLFAQMYR</sequence>
<dbReference type="InterPro" id="IPR011990">
    <property type="entry name" value="TPR-like_helical_dom_sf"/>
</dbReference>
<dbReference type="InterPro" id="IPR011009">
    <property type="entry name" value="Kinase-like_dom_sf"/>
</dbReference>
<proteinExistence type="predicted"/>
<evidence type="ECO:0000256" key="2">
    <source>
        <dbReference type="ARBA" id="ARBA00022840"/>
    </source>
</evidence>